<comment type="caution">
    <text evidence="2">The sequence shown here is derived from an EMBL/GenBank/DDBJ whole genome shotgun (WGS) entry which is preliminary data.</text>
</comment>
<dbReference type="InterPro" id="IPR029464">
    <property type="entry name" value="HSDR_N"/>
</dbReference>
<evidence type="ECO:0000313" key="3">
    <source>
        <dbReference type="Proteomes" id="UP000545386"/>
    </source>
</evidence>
<evidence type="ECO:0000259" key="1">
    <source>
        <dbReference type="Pfam" id="PF13588"/>
    </source>
</evidence>
<name>A0A842HLH0_9BURK</name>
<dbReference type="Proteomes" id="UP000545386">
    <property type="component" value="Unassembled WGS sequence"/>
</dbReference>
<dbReference type="PIRSF" id="PIRSF035009">
    <property type="entry name" value="UCP035009_HSDR_N"/>
    <property type="match status" value="1"/>
</dbReference>
<gene>
    <name evidence="2" type="ORF">GTU67_04075</name>
</gene>
<feature type="domain" description="Type I restriction enzyme R protein N-terminal" evidence="1">
    <location>
        <begin position="24"/>
        <end position="121"/>
    </location>
</feature>
<sequence>MDLKDKLDELSSRIKRQLEHVKTEEAVKTAFVLPFLNSLGYDVFNPAEVVPELTADHGVKKGEKVDYAVKLHDQIVMLIECKQPGAPLEAKHAGQLFRYFSVTEARFGVLTDGIRYVFFSDLDKENKMDERAFFEFDLNDYSDSDVEELKKFAKAFFDLETIISTASNLKYTRGLVNEIRKELTDAPSEELVRVLCSRVYDGRFTAQVKDQFTGLVKKAFETFLLESINAKLKSAFAPDRVNMPVNPAEAAENETASSNSSEIDTTLEELEAHRIIQAIGAEITDVEHIVIRDAKSYCAILYDDNNRKPIARLYFNKKKLAIGIFITNGSEKEESRFELVKVTDLFKHKALLLESIQQYLATPA</sequence>
<dbReference type="InterPro" id="IPR017035">
    <property type="entry name" value="UCP035009_HsdR_All3000-type"/>
</dbReference>
<protein>
    <submittedName>
        <fullName evidence="2">Type I restriction enzyme HsdR N-terminal domain-containing protein</fullName>
    </submittedName>
</protein>
<reference evidence="2 3" key="1">
    <citation type="submission" date="2020-08" db="EMBL/GenBank/DDBJ databases">
        <title>Paraeoetvoesia sp. YC-7-48 draft genome sequence.</title>
        <authorList>
            <person name="Yao L."/>
        </authorList>
    </citation>
    <scope>NUCLEOTIDE SEQUENCE [LARGE SCALE GENOMIC DNA]</scope>
    <source>
        <strain evidence="3">YC-7-48</strain>
    </source>
</reference>
<keyword evidence="3" id="KW-1185">Reference proteome</keyword>
<dbReference type="Pfam" id="PF13588">
    <property type="entry name" value="HSDR_N_2"/>
    <property type="match status" value="1"/>
</dbReference>
<dbReference type="RefSeq" id="WP_185778886.1">
    <property type="nucleotide sequence ID" value="NZ_JACJUU010000002.1"/>
</dbReference>
<dbReference type="EMBL" id="JACJUU010000002">
    <property type="protein sequence ID" value="MBC2769093.1"/>
    <property type="molecule type" value="Genomic_DNA"/>
</dbReference>
<accession>A0A842HLH0</accession>
<proteinExistence type="predicted"/>
<dbReference type="AlphaFoldDB" id="A0A842HLH0"/>
<organism evidence="2 3">
    <name type="scientific">Pusillimonas minor</name>
    <dbReference type="NCBI Taxonomy" id="2697024"/>
    <lineage>
        <taxon>Bacteria</taxon>
        <taxon>Pseudomonadati</taxon>
        <taxon>Pseudomonadota</taxon>
        <taxon>Betaproteobacteria</taxon>
        <taxon>Burkholderiales</taxon>
        <taxon>Alcaligenaceae</taxon>
        <taxon>Pusillimonas</taxon>
    </lineage>
</organism>
<evidence type="ECO:0000313" key="2">
    <source>
        <dbReference type="EMBL" id="MBC2769093.1"/>
    </source>
</evidence>